<organism evidence="4 5">
    <name type="scientific">Vagococcus proximus</name>
    <dbReference type="NCBI Taxonomy" id="2991417"/>
    <lineage>
        <taxon>Bacteria</taxon>
        <taxon>Bacillati</taxon>
        <taxon>Bacillota</taxon>
        <taxon>Bacilli</taxon>
        <taxon>Lactobacillales</taxon>
        <taxon>Enterococcaceae</taxon>
        <taxon>Vagococcus</taxon>
    </lineage>
</organism>
<dbReference type="EMBL" id="JAPDSH010000002">
    <property type="protein sequence ID" value="MDF0479200.1"/>
    <property type="molecule type" value="Genomic_DNA"/>
</dbReference>
<keyword evidence="3" id="KW-0732">Signal</keyword>
<evidence type="ECO:0000256" key="2">
    <source>
        <dbReference type="SAM" id="MobiDB-lite"/>
    </source>
</evidence>
<feature type="signal peptide" evidence="3">
    <location>
        <begin position="1"/>
        <end position="21"/>
    </location>
</feature>
<reference evidence="4" key="1">
    <citation type="submission" date="2022-10" db="EMBL/GenBank/DDBJ databases">
        <title>Vagococcus sp. isolated from poultry meat.</title>
        <authorList>
            <person name="Johansson P."/>
            <person name="Bjorkroth J."/>
        </authorList>
    </citation>
    <scope>NUCLEOTIDE SEQUENCE</scope>
    <source>
        <strain evidence="4">PNs007</strain>
    </source>
</reference>
<keyword evidence="5" id="KW-1185">Reference proteome</keyword>
<evidence type="ECO:0000313" key="5">
    <source>
        <dbReference type="Proteomes" id="UP001147148"/>
    </source>
</evidence>
<feature type="coiled-coil region" evidence="1">
    <location>
        <begin position="54"/>
        <end position="81"/>
    </location>
</feature>
<protein>
    <recommendedName>
        <fullName evidence="6">WxL domain-containing protein</fullName>
    </recommendedName>
</protein>
<dbReference type="SUPFAM" id="SSF49899">
    <property type="entry name" value="Concanavalin A-like lectins/glucanases"/>
    <property type="match status" value="1"/>
</dbReference>
<accession>A0ABT5WZK5</accession>
<evidence type="ECO:0008006" key="6">
    <source>
        <dbReference type="Google" id="ProtNLM"/>
    </source>
</evidence>
<dbReference type="InterPro" id="IPR013320">
    <property type="entry name" value="ConA-like_dom_sf"/>
</dbReference>
<gene>
    <name evidence="4" type="ORF">OL233_02770</name>
</gene>
<evidence type="ECO:0000313" key="4">
    <source>
        <dbReference type="EMBL" id="MDF0479200.1"/>
    </source>
</evidence>
<dbReference type="CDD" id="cd01951">
    <property type="entry name" value="lectin_L-type"/>
    <property type="match status" value="1"/>
</dbReference>
<evidence type="ECO:0000256" key="3">
    <source>
        <dbReference type="SAM" id="SignalP"/>
    </source>
</evidence>
<dbReference type="Gene3D" id="2.60.120.200">
    <property type="match status" value="1"/>
</dbReference>
<evidence type="ECO:0000256" key="1">
    <source>
        <dbReference type="SAM" id="Coils"/>
    </source>
</evidence>
<dbReference type="InterPro" id="IPR056573">
    <property type="entry name" value="Lectin_L-type_dom"/>
</dbReference>
<dbReference type="RefSeq" id="WP_275470857.1">
    <property type="nucleotide sequence ID" value="NZ_JAPDSH010000002.1"/>
</dbReference>
<feature type="compositionally biased region" description="Basic and acidic residues" evidence="2">
    <location>
        <begin position="167"/>
        <end position="203"/>
    </location>
</feature>
<feature type="chain" id="PRO_5045801689" description="WxL domain-containing protein" evidence="3">
    <location>
        <begin position="22"/>
        <end position="1315"/>
    </location>
</feature>
<comment type="caution">
    <text evidence="4">The sequence shown here is derived from an EMBL/GenBank/DDBJ whole genome shotgun (WGS) entry which is preliminary data.</text>
</comment>
<sequence>MKKFICLMSLGVMLGSPISSVAVGYVGSAEHENMLEKFKDSERREYMLFTLDYLSNLKEMKKELKEDAVKAKKMLEDISIKDKKEFTEFSEKFADLTKALDKEHPKLIKIMDEAFAKETKEELEIPNELPANTTEKKETVTSESKDEREVSSSQTEETALKSSESSKNSESKETESEAKTELSVETEGTKEESSKSEEKDVSTNKEGSQLTEKEEKPSKDKESKDKELSTDPDDFIVDGVLTESGLKELTKNGDKDEAKDLESYAPETFKKTPEQPTEDIISKAPRGLALNDIFATKDIQGNAYITKEKVTNTDIVVMTDSEKNAGKDQVSSIWSTDAMKIDLEHDFEAEMSLYLGGNEADAADGMAFVLQNDSVQGTKAIGKGGASLGVYGDPAHTTDVFKKESIQNSFAVEFDTHTNRGTLDKRMPRMKVSQKNGWTGGLIPFPIIRTGYKTYYNRSAKQHIAASYPAYDNPAGKGLLPGYQLDFYPDTPYMKAPAGYKGGWQGVEKVPANTDPNALSPREGLLSDGNFYYNKKKTDALPIMSYSSWFKNYPVINHDTMFYSQSLFDGSKQNLANGKWHDFTVKYLAPSQHDDKKDMGTMELKFDGKTVKTVRALDFQALGIDPKADVKNIRWGFTAATGKKASTQAVVFKQIPDLINVKHEEDILDEAGQSIYKDGDKTKIADVDAGTKLTYQTSVEYISGKQSWLNPEIISTITPYGQYVNNSYEVSFDEGKTWEKLDDNNPDEIVRTKNDITGKLNKTISLEGPTKVMTRFKVDIEPTDVDLLAKENVRYYGKNDSFLSDLLQYTIKQTPMSAEMTIENMLTDSDIDGNNDKVFGNISKIKDPYKDMKLKVILTGDDAVEGEVVPVTGTGAERSYTFTQTNGKKFTASNRIRAKLVPADADKQDIISVASKEVLDKTAPTGTKEAPVTTFKRTKKEAESIEVDPMLFVTDIEDTNPTVNPEDIKVELVDEDLFRKNLQQLTNGAPHKVKIHLEDPSGNVNETIATELYVVDPKDRIELRAEDVTVMSGEIKDPEAEKLLEKELLTQVLVEAGGWEGIYREEDLTETDISEFIVSEYKGLDYKPGIYPTLLKLRYQLEVEKPEEGEESRNGKPVTPLKFKVKFLTDKEYKKAKAEENPNPIYEVEKQVNVTVIDGDLDVDVEGDLSYKGKLQAKEAQLKPETDMKVTIKDGRTSEKGWELSVKNSPFTDKNNTRAGELPLSLLVMNKDGSIALNLNSSEQTIKTGDEKSLELSLGKSSEDQHFETKVGASSHTWGTPEMEYTSEITWNIKPKNDTLSKITDKLSAKKGADK</sequence>
<feature type="compositionally biased region" description="Basic and acidic residues" evidence="2">
    <location>
        <begin position="211"/>
        <end position="229"/>
    </location>
</feature>
<dbReference type="Proteomes" id="UP001147148">
    <property type="component" value="Unassembled WGS sequence"/>
</dbReference>
<feature type="compositionally biased region" description="Basic and acidic residues" evidence="2">
    <location>
        <begin position="134"/>
        <end position="150"/>
    </location>
</feature>
<feature type="region of interest" description="Disordered" evidence="2">
    <location>
        <begin position="121"/>
        <end position="241"/>
    </location>
</feature>
<proteinExistence type="predicted"/>
<name>A0ABT5WZK5_9ENTE</name>
<keyword evidence="1" id="KW-0175">Coiled coil</keyword>